<evidence type="ECO:0000313" key="15">
    <source>
        <dbReference type="RefSeq" id="XP_027109021.1"/>
    </source>
</evidence>
<dbReference type="InterPro" id="IPR036396">
    <property type="entry name" value="Cyt_P450_sf"/>
</dbReference>
<evidence type="ECO:0000256" key="9">
    <source>
        <dbReference type="ARBA" id="ARBA00023033"/>
    </source>
</evidence>
<dbReference type="PRINTS" id="PR00385">
    <property type="entry name" value="P450"/>
</dbReference>
<evidence type="ECO:0000256" key="12">
    <source>
        <dbReference type="RuleBase" id="RU000461"/>
    </source>
</evidence>
<keyword evidence="7 12" id="KW-0560">Oxidoreductase</keyword>
<dbReference type="PROSITE" id="PS00086">
    <property type="entry name" value="CYTOCHROME_P450"/>
    <property type="match status" value="1"/>
</dbReference>
<keyword evidence="10" id="KW-0472">Membrane</keyword>
<evidence type="ECO:0000313" key="14">
    <source>
        <dbReference type="Proteomes" id="UP001652660"/>
    </source>
</evidence>
<keyword evidence="9 12" id="KW-0503">Monooxygenase</keyword>
<keyword evidence="3 11" id="KW-0349">Heme</keyword>
<evidence type="ECO:0000256" key="13">
    <source>
        <dbReference type="SAM" id="SignalP"/>
    </source>
</evidence>
<dbReference type="Pfam" id="PF00067">
    <property type="entry name" value="p450"/>
    <property type="match status" value="1"/>
</dbReference>
<dbReference type="GO" id="GO:0005506">
    <property type="term" value="F:iron ion binding"/>
    <property type="evidence" value="ECO:0007669"/>
    <property type="project" value="InterPro"/>
</dbReference>
<evidence type="ECO:0000256" key="3">
    <source>
        <dbReference type="ARBA" id="ARBA00022617"/>
    </source>
</evidence>
<dbReference type="GO" id="GO:0004497">
    <property type="term" value="F:monooxygenase activity"/>
    <property type="evidence" value="ECO:0007669"/>
    <property type="project" value="UniProtKB-KW"/>
</dbReference>
<dbReference type="OrthoDB" id="2789670at2759"/>
<evidence type="ECO:0000256" key="11">
    <source>
        <dbReference type="PIRSR" id="PIRSR602401-1"/>
    </source>
</evidence>
<feature type="chain" id="PRO_5028073367" evidence="13">
    <location>
        <begin position="22"/>
        <end position="502"/>
    </location>
</feature>
<evidence type="ECO:0000256" key="7">
    <source>
        <dbReference type="ARBA" id="ARBA00023002"/>
    </source>
</evidence>
<dbReference type="RefSeq" id="XP_027109021.1">
    <property type="nucleotide sequence ID" value="XM_027253220.2"/>
</dbReference>
<keyword evidence="14" id="KW-1185">Reference proteome</keyword>
<evidence type="ECO:0000256" key="1">
    <source>
        <dbReference type="ARBA" id="ARBA00004370"/>
    </source>
</evidence>
<evidence type="ECO:0000256" key="4">
    <source>
        <dbReference type="ARBA" id="ARBA00022692"/>
    </source>
</evidence>
<dbReference type="FunFam" id="1.10.630.10:FF:000007">
    <property type="entry name" value="Cytochrome P450 76C4"/>
    <property type="match status" value="1"/>
</dbReference>
<dbReference type="Gene3D" id="1.10.630.10">
    <property type="entry name" value="Cytochrome P450"/>
    <property type="match status" value="1"/>
</dbReference>
<organism evidence="14 15">
    <name type="scientific">Coffea arabica</name>
    <name type="common">Arabian coffee</name>
    <dbReference type="NCBI Taxonomy" id="13443"/>
    <lineage>
        <taxon>Eukaryota</taxon>
        <taxon>Viridiplantae</taxon>
        <taxon>Streptophyta</taxon>
        <taxon>Embryophyta</taxon>
        <taxon>Tracheophyta</taxon>
        <taxon>Spermatophyta</taxon>
        <taxon>Magnoliopsida</taxon>
        <taxon>eudicotyledons</taxon>
        <taxon>Gunneridae</taxon>
        <taxon>Pentapetalae</taxon>
        <taxon>asterids</taxon>
        <taxon>lamiids</taxon>
        <taxon>Gentianales</taxon>
        <taxon>Rubiaceae</taxon>
        <taxon>Ixoroideae</taxon>
        <taxon>Gardenieae complex</taxon>
        <taxon>Bertiereae - Coffeeae clade</taxon>
        <taxon>Coffeeae</taxon>
        <taxon>Coffea</taxon>
    </lineage>
</organism>
<evidence type="ECO:0000256" key="2">
    <source>
        <dbReference type="ARBA" id="ARBA00010617"/>
    </source>
</evidence>
<feature type="signal peptide" evidence="13">
    <location>
        <begin position="1"/>
        <end position="21"/>
    </location>
</feature>
<dbReference type="PANTHER" id="PTHR47950">
    <property type="entry name" value="CYTOCHROME P450, FAMILY 76, SUBFAMILY C, POLYPEPTIDE 5-RELATED"/>
    <property type="match status" value="1"/>
</dbReference>
<sequence>MPTILCFWLIAIAVFLVCGRGHKPRKLPPGPSPLPILGNLFQLGREKLYHKAVTKLSKVYGPLMSVKLGNQMIVVVSSPNLVREICQKYDHTFYRRLDLDASRALDHHKFSIAWIPTGKKWNDIRRLFKEQIFSSERLNASQGIRQEKVKQLCDYAHEHSISGQPLNVCAAAFTTSLNFLSNTLFSIDFAHYDSNSCKNLEEIICGLTNTMGRPNLADFFPGLKFFDPQGIRHETEVYFVKLLEAFEDIITQRLQARGASPTSGSGKSDLLEVFLDLCQHREAGWSYNDVKHFLLDLFLGATDTTSSTVEWAMVELLRSPDKKEKARAEIREVIGQGRSVKESDISRLPYLQAVVKETLRLHPPAPIVPRKADTDIEVDSYILPKDSLIVFNLWGMGRDSNLWLNPDSFVPERFLNSESDDKGQHFKLTPFGTGRRICVGYALAQRMLHLMLASLLHNFDWKLEDGIKPEDVDMSERPGLTVQKAVPLMAIPIRTSIWKSLK</sequence>
<reference evidence="15" key="2">
    <citation type="submission" date="2025-08" db="UniProtKB">
        <authorList>
            <consortium name="RefSeq"/>
        </authorList>
    </citation>
    <scope>IDENTIFICATION</scope>
    <source>
        <tissue evidence="15">Leaves</tissue>
    </source>
</reference>
<accession>A0A6P6W399</accession>
<dbReference type="CDD" id="cd11073">
    <property type="entry name" value="CYP76-like"/>
    <property type="match status" value="1"/>
</dbReference>
<dbReference type="InterPro" id="IPR002401">
    <property type="entry name" value="Cyt_P450_E_grp-I"/>
</dbReference>
<dbReference type="Proteomes" id="UP001652660">
    <property type="component" value="Chromosome 2e"/>
</dbReference>
<comment type="cofactor">
    <cofactor evidence="11">
        <name>heme</name>
        <dbReference type="ChEBI" id="CHEBI:30413"/>
    </cofactor>
</comment>
<keyword evidence="4" id="KW-0812">Transmembrane</keyword>
<gene>
    <name evidence="15" type="primary">LOC113728860</name>
</gene>
<dbReference type="GO" id="GO:0016020">
    <property type="term" value="C:membrane"/>
    <property type="evidence" value="ECO:0007669"/>
    <property type="project" value="UniProtKB-SubCell"/>
</dbReference>
<dbReference type="PANTHER" id="PTHR47950:SF4">
    <property type="entry name" value="GERANIOL 8-HYDROXYLASE-LIKE"/>
    <property type="match status" value="1"/>
</dbReference>
<dbReference type="GeneID" id="113728860"/>
<keyword evidence="6" id="KW-1133">Transmembrane helix</keyword>
<keyword evidence="5 11" id="KW-0479">Metal-binding</keyword>
<dbReference type="InterPro" id="IPR017972">
    <property type="entry name" value="Cyt_P450_CS"/>
</dbReference>
<evidence type="ECO:0000256" key="5">
    <source>
        <dbReference type="ARBA" id="ARBA00022723"/>
    </source>
</evidence>
<dbReference type="SUPFAM" id="SSF48264">
    <property type="entry name" value="Cytochrome P450"/>
    <property type="match status" value="1"/>
</dbReference>
<dbReference type="GO" id="GO:0016705">
    <property type="term" value="F:oxidoreductase activity, acting on paired donors, with incorporation or reduction of molecular oxygen"/>
    <property type="evidence" value="ECO:0007669"/>
    <property type="project" value="InterPro"/>
</dbReference>
<feature type="binding site" description="axial binding residue" evidence="11">
    <location>
        <position position="438"/>
    </location>
    <ligand>
        <name>heme</name>
        <dbReference type="ChEBI" id="CHEBI:30413"/>
    </ligand>
    <ligandPart>
        <name>Fe</name>
        <dbReference type="ChEBI" id="CHEBI:18248"/>
    </ligandPart>
</feature>
<dbReference type="AlphaFoldDB" id="A0A6P6W399"/>
<dbReference type="GO" id="GO:0020037">
    <property type="term" value="F:heme binding"/>
    <property type="evidence" value="ECO:0007669"/>
    <property type="project" value="InterPro"/>
</dbReference>
<dbReference type="InterPro" id="IPR001128">
    <property type="entry name" value="Cyt_P450"/>
</dbReference>
<proteinExistence type="inferred from homology"/>
<keyword evidence="13" id="KW-0732">Signal</keyword>
<protein>
    <submittedName>
        <fullName evidence="15">Cytochrome P450 76T24-like isoform X1</fullName>
    </submittedName>
</protein>
<reference evidence="14" key="1">
    <citation type="journal article" date="2025" name="Foods">
        <title>Unveiling the Microbial Signatures of Arabica Coffee Cherries: Insights into Ripeness Specific Diversity, Functional Traits, and Implications for Quality and Safety.</title>
        <authorList>
            <consortium name="RefSeq"/>
            <person name="Tenea G.N."/>
            <person name="Cifuentes V."/>
            <person name="Reyes P."/>
            <person name="Cevallos-Vallejos M."/>
        </authorList>
    </citation>
    <scope>NUCLEOTIDE SEQUENCE [LARGE SCALE GENOMIC DNA]</scope>
</reference>
<comment type="similarity">
    <text evidence="2 12">Belongs to the cytochrome P450 family.</text>
</comment>
<evidence type="ECO:0000256" key="6">
    <source>
        <dbReference type="ARBA" id="ARBA00022989"/>
    </source>
</evidence>
<dbReference type="PRINTS" id="PR00463">
    <property type="entry name" value="EP450I"/>
</dbReference>
<evidence type="ECO:0000256" key="8">
    <source>
        <dbReference type="ARBA" id="ARBA00023004"/>
    </source>
</evidence>
<comment type="subcellular location">
    <subcellularLocation>
        <location evidence="1">Membrane</location>
    </subcellularLocation>
</comment>
<name>A0A6P6W399_COFAR</name>
<evidence type="ECO:0000256" key="10">
    <source>
        <dbReference type="ARBA" id="ARBA00023136"/>
    </source>
</evidence>
<keyword evidence="8 11" id="KW-0408">Iron</keyword>